<evidence type="ECO:0000313" key="2">
    <source>
        <dbReference type="Proteomes" id="UP001066276"/>
    </source>
</evidence>
<dbReference type="Proteomes" id="UP001066276">
    <property type="component" value="Chromosome 3_1"/>
</dbReference>
<dbReference type="AlphaFoldDB" id="A0AAV7U6Y9"/>
<evidence type="ECO:0000313" key="1">
    <source>
        <dbReference type="EMBL" id="KAJ1184610.1"/>
    </source>
</evidence>
<protein>
    <submittedName>
        <fullName evidence="1">Uncharacterized protein</fullName>
    </submittedName>
</protein>
<sequence>MPARSISPASVAREAQLHNFALRRPGPPHSSLLVNLGVTLLQSPPELNLGKDITGSSDLVMDELRRTEEHFQGATAMFVG</sequence>
<gene>
    <name evidence="1" type="ORF">NDU88_001413</name>
</gene>
<comment type="caution">
    <text evidence="1">The sequence shown here is derived from an EMBL/GenBank/DDBJ whole genome shotgun (WGS) entry which is preliminary data.</text>
</comment>
<dbReference type="EMBL" id="JANPWB010000005">
    <property type="protein sequence ID" value="KAJ1184610.1"/>
    <property type="molecule type" value="Genomic_DNA"/>
</dbReference>
<reference evidence="1" key="1">
    <citation type="journal article" date="2022" name="bioRxiv">
        <title>Sequencing and chromosome-scale assembly of the giantPleurodeles waltlgenome.</title>
        <authorList>
            <person name="Brown T."/>
            <person name="Elewa A."/>
            <person name="Iarovenko S."/>
            <person name="Subramanian E."/>
            <person name="Araus A.J."/>
            <person name="Petzold A."/>
            <person name="Susuki M."/>
            <person name="Suzuki K.-i.T."/>
            <person name="Hayashi T."/>
            <person name="Toyoda A."/>
            <person name="Oliveira C."/>
            <person name="Osipova E."/>
            <person name="Leigh N.D."/>
            <person name="Simon A."/>
            <person name="Yun M.H."/>
        </authorList>
    </citation>
    <scope>NUCLEOTIDE SEQUENCE</scope>
    <source>
        <strain evidence="1">20211129_DDA</strain>
        <tissue evidence="1">Liver</tissue>
    </source>
</reference>
<proteinExistence type="predicted"/>
<keyword evidence="2" id="KW-1185">Reference proteome</keyword>
<accession>A0AAV7U6Y9</accession>
<organism evidence="1 2">
    <name type="scientific">Pleurodeles waltl</name>
    <name type="common">Iberian ribbed newt</name>
    <dbReference type="NCBI Taxonomy" id="8319"/>
    <lineage>
        <taxon>Eukaryota</taxon>
        <taxon>Metazoa</taxon>
        <taxon>Chordata</taxon>
        <taxon>Craniata</taxon>
        <taxon>Vertebrata</taxon>
        <taxon>Euteleostomi</taxon>
        <taxon>Amphibia</taxon>
        <taxon>Batrachia</taxon>
        <taxon>Caudata</taxon>
        <taxon>Salamandroidea</taxon>
        <taxon>Salamandridae</taxon>
        <taxon>Pleurodelinae</taxon>
        <taxon>Pleurodeles</taxon>
    </lineage>
</organism>
<name>A0AAV7U6Y9_PLEWA</name>